<evidence type="ECO:0000313" key="3">
    <source>
        <dbReference type="Proteomes" id="UP000565576"/>
    </source>
</evidence>
<feature type="chain" id="PRO_5031440912" evidence="1">
    <location>
        <begin position="20"/>
        <end position="139"/>
    </location>
</feature>
<protein>
    <submittedName>
        <fullName evidence="2">Uncharacterized protein</fullName>
    </submittedName>
</protein>
<keyword evidence="1" id="KW-0732">Signal</keyword>
<reference evidence="2 3" key="1">
    <citation type="submission" date="2020-08" db="EMBL/GenBank/DDBJ databases">
        <title>Genomic Encyclopedia of Type Strains, Phase IV (KMG-V): Genome sequencing to study the core and pangenomes of soil and plant-associated prokaryotes.</title>
        <authorList>
            <person name="Whitman W."/>
        </authorList>
    </citation>
    <scope>NUCLEOTIDE SEQUENCE [LARGE SCALE GENOMIC DNA]</scope>
    <source>
        <strain evidence="2 3">SEMIA 4060</strain>
    </source>
</reference>
<organism evidence="2 3">
    <name type="scientific">Rhizobium lusitanum</name>
    <dbReference type="NCBI Taxonomy" id="293958"/>
    <lineage>
        <taxon>Bacteria</taxon>
        <taxon>Pseudomonadati</taxon>
        <taxon>Pseudomonadota</taxon>
        <taxon>Alphaproteobacteria</taxon>
        <taxon>Hyphomicrobiales</taxon>
        <taxon>Rhizobiaceae</taxon>
        <taxon>Rhizobium/Agrobacterium group</taxon>
        <taxon>Rhizobium</taxon>
    </lineage>
</organism>
<gene>
    <name evidence="2" type="ORF">GGD46_001061</name>
</gene>
<comment type="caution">
    <text evidence="2">The sequence shown here is derived from an EMBL/GenBank/DDBJ whole genome shotgun (WGS) entry which is preliminary data.</text>
</comment>
<dbReference type="RefSeq" id="WP_184702489.1">
    <property type="nucleotide sequence ID" value="NZ_JACHBG010000002.1"/>
</dbReference>
<feature type="signal peptide" evidence="1">
    <location>
        <begin position="1"/>
        <end position="19"/>
    </location>
</feature>
<dbReference type="EMBL" id="JACHBG010000002">
    <property type="protein sequence ID" value="MBB6483795.1"/>
    <property type="molecule type" value="Genomic_DNA"/>
</dbReference>
<proteinExistence type="predicted"/>
<dbReference type="Proteomes" id="UP000565576">
    <property type="component" value="Unassembled WGS sequence"/>
</dbReference>
<evidence type="ECO:0000313" key="2">
    <source>
        <dbReference type="EMBL" id="MBB6483795.1"/>
    </source>
</evidence>
<sequence>MPTAVGIVLAVGFSLPAGAVVTEVSDLFPEAEDVRMQVIHKAKDEADWPFTAESGVLACVKVLKKPAVYFVPEQTPEAKRAFAIDTDLLGMSLINLGMTDVLKPYGSLETLLKRITPFVTMGRRLCAQPPGTSLSGTEL</sequence>
<dbReference type="AlphaFoldDB" id="A0A7X0IMM2"/>
<accession>A0A7X0IMM2</accession>
<name>A0A7X0IMM2_9HYPH</name>
<evidence type="ECO:0000256" key="1">
    <source>
        <dbReference type="SAM" id="SignalP"/>
    </source>
</evidence>